<proteinExistence type="predicted"/>
<feature type="domain" description="Rhamnogalacturonase A/B/Epimerase-like pectate lyase" evidence="2">
    <location>
        <begin position="46"/>
        <end position="244"/>
    </location>
</feature>
<dbReference type="RefSeq" id="WP_046766691.1">
    <property type="nucleotide sequence ID" value="NZ_KQ061219.1"/>
</dbReference>
<dbReference type="AlphaFoldDB" id="A0A1H2G7T2"/>
<organism evidence="3 4">
    <name type="scientific">Jiangella alkaliphila</name>
    <dbReference type="NCBI Taxonomy" id="419479"/>
    <lineage>
        <taxon>Bacteria</taxon>
        <taxon>Bacillati</taxon>
        <taxon>Actinomycetota</taxon>
        <taxon>Actinomycetes</taxon>
        <taxon>Jiangellales</taxon>
        <taxon>Jiangellaceae</taxon>
        <taxon>Jiangella</taxon>
    </lineage>
</organism>
<reference evidence="4" key="1">
    <citation type="submission" date="2016-10" db="EMBL/GenBank/DDBJ databases">
        <authorList>
            <person name="Varghese N."/>
            <person name="Submissions S."/>
        </authorList>
    </citation>
    <scope>NUCLEOTIDE SEQUENCE [LARGE SCALE GENOMIC DNA]</scope>
    <source>
        <strain evidence="4">DSM 45079</strain>
    </source>
</reference>
<evidence type="ECO:0000313" key="3">
    <source>
        <dbReference type="EMBL" id="SDU15580.1"/>
    </source>
</evidence>
<dbReference type="OrthoDB" id="3494016at2"/>
<evidence type="ECO:0000256" key="1">
    <source>
        <dbReference type="SAM" id="SignalP"/>
    </source>
</evidence>
<dbReference type="InterPro" id="IPR006311">
    <property type="entry name" value="TAT_signal"/>
</dbReference>
<protein>
    <submittedName>
        <fullName evidence="3">Pectate lyase superfamily protein</fullName>
    </submittedName>
</protein>
<accession>A0A1H2G7T2</accession>
<dbReference type="InterPro" id="IPR012334">
    <property type="entry name" value="Pectin_lyas_fold"/>
</dbReference>
<dbReference type="SUPFAM" id="SSF51126">
    <property type="entry name" value="Pectin lyase-like"/>
    <property type="match status" value="1"/>
</dbReference>
<dbReference type="STRING" id="419479.SAMN04488563_0341"/>
<dbReference type="EMBL" id="LT629791">
    <property type="protein sequence ID" value="SDU15580.1"/>
    <property type="molecule type" value="Genomic_DNA"/>
</dbReference>
<sequence>MGTTVDRRHLLRTAGVAGLATATLGAVSTSAQAAPAMDLTGATTPQDFGAAGDGVADDTAAIQQAIDAQQAALNKIVYFPPGTYRVTRTLVIPDVEHLGGANFNRIVLAGAGTMGSRTSLIDVDFDGTAIACGAPLAAFRGLAFVVDPSRQNAVAVQTKRDDSLGEGISNSDDMDATITECTFVDFNIAAKHVGRGMVFTNNLVAVGNIGLEISWPVDGVKGDNVHVLPYGMRKWLIEGNHFHSMSFAITTTGADAHNFRGAIIANNVLDIGRRLFTGGIINSTFSGNVVENGATNATDASVISIKSGGTNLTFTGNVLGGGNPGGGARPRHAIEFRPEATARNVTITGNSFNWVDGSPVYFAAAVAEVTVSANSFDNWNLVAEERWGAVRVNGHATGLSVMGNAFGANTVAGAPPVRVIGTVSGSTIVGNVVDGSSAVVYADAFGADNYIERRGAGARQHELSAAKNGALVVRATTAPTPGTDAYGSFVAASEQAVGAGPGVKGGVRVVPANTTGAAAVELLCSTNNANGVAAMRVDINGLSPTVDNARDIGSADRKIRTVYAYDLQLSVVAAADLPEPAAGRVALVQDASTGAGVLAIGDGTTWRRLPLGGALRNS</sequence>
<dbReference type="PROSITE" id="PS51318">
    <property type="entry name" value="TAT"/>
    <property type="match status" value="1"/>
</dbReference>
<dbReference type="Gene3D" id="2.160.20.10">
    <property type="entry name" value="Single-stranded right-handed beta-helix, Pectin lyase-like"/>
    <property type="match status" value="2"/>
</dbReference>
<dbReference type="Pfam" id="PF12708">
    <property type="entry name" value="Pect-lyase_RHGA_epim"/>
    <property type="match status" value="1"/>
</dbReference>
<evidence type="ECO:0000259" key="2">
    <source>
        <dbReference type="Pfam" id="PF12708"/>
    </source>
</evidence>
<name>A0A1H2G7T2_9ACTN</name>
<dbReference type="InterPro" id="IPR024535">
    <property type="entry name" value="RHGA/B-epi-like_pectate_lyase"/>
</dbReference>
<dbReference type="GO" id="GO:0016829">
    <property type="term" value="F:lyase activity"/>
    <property type="evidence" value="ECO:0007669"/>
    <property type="project" value="UniProtKB-KW"/>
</dbReference>
<gene>
    <name evidence="3" type="ORF">SAMN04488563_0341</name>
</gene>
<keyword evidence="3" id="KW-0456">Lyase</keyword>
<keyword evidence="4" id="KW-1185">Reference proteome</keyword>
<dbReference type="InterPro" id="IPR011050">
    <property type="entry name" value="Pectin_lyase_fold/virulence"/>
</dbReference>
<dbReference type="Proteomes" id="UP000182977">
    <property type="component" value="Chromosome I"/>
</dbReference>
<feature type="chain" id="PRO_5009274613" evidence="1">
    <location>
        <begin position="34"/>
        <end position="618"/>
    </location>
</feature>
<keyword evidence="1" id="KW-0732">Signal</keyword>
<evidence type="ECO:0000313" key="4">
    <source>
        <dbReference type="Proteomes" id="UP000182977"/>
    </source>
</evidence>
<feature type="signal peptide" evidence="1">
    <location>
        <begin position="1"/>
        <end position="33"/>
    </location>
</feature>